<dbReference type="OrthoDB" id="9804309at2"/>
<dbReference type="InterPro" id="IPR036414">
    <property type="entry name" value="YaeB_N_sf"/>
</dbReference>
<sequence length="385" mass="40429">MDTTLRPIGVIVSPLTDLSQCPKQGDEGAPEAWVEIAAPYVPGLDTLTPGLSLTLLTWLHRADRHVLSVHPRGDTRRPRRGVFNTRSPARPNPVGLHEVRLLELAPGTDGGVRLRVAPLEALDGTPVIDIKTSYRQRQPDPASGDGLDGVGADRSGNTFRMAEASADSNANGNASVHVVSGSAPSPWGEGIPEGYADELRRICLRGWQRGLYSGFNGNASLRMGTACLLTCSGAAKGDLGPGDLALVDIASGAVLAGGKPSSEGAMHLAIYRARPDAMAVVHTHPPRLLALGALVPPDDMLRLPIYESELLRGQLGFAPAHAPGTQELADAVAAAAVTRDAVWMERHGLCCAGPSAARALALAEELEHLARVQLAVLSAHAKVRD</sequence>
<organism evidence="7">
    <name type="scientific">Nitratidesulfovibrio vulgaris (strain DSM 19637 / Miyazaki F)</name>
    <name type="common">Desulfovibrio vulgaris</name>
    <dbReference type="NCBI Taxonomy" id="883"/>
    <lineage>
        <taxon>Bacteria</taxon>
        <taxon>Pseudomonadati</taxon>
        <taxon>Thermodesulfobacteriota</taxon>
        <taxon>Desulfovibrionia</taxon>
        <taxon>Desulfovibrionales</taxon>
        <taxon>Desulfovibrionaceae</taxon>
        <taxon>Nitratidesulfovibrio</taxon>
    </lineage>
</organism>
<dbReference type="KEGG" id="dvm:DvMF_1965"/>
<proteinExistence type="inferred from homology"/>
<dbReference type="AlphaFoldDB" id="B8DQ44"/>
<evidence type="ECO:0000256" key="2">
    <source>
        <dbReference type="ARBA" id="ARBA00022723"/>
    </source>
</evidence>
<dbReference type="InterPro" id="IPR001303">
    <property type="entry name" value="Aldolase_II/adducin_N"/>
</dbReference>
<dbReference type="InterPro" id="IPR036409">
    <property type="entry name" value="Aldolase_II/adducin_N_sf"/>
</dbReference>
<dbReference type="CDD" id="cd09281">
    <property type="entry name" value="UPF0066"/>
    <property type="match status" value="1"/>
</dbReference>
<dbReference type="InterPro" id="IPR023370">
    <property type="entry name" value="TrmO-like_N"/>
</dbReference>
<dbReference type="InterPro" id="IPR050197">
    <property type="entry name" value="Aldolase_class_II_sugar_metab"/>
</dbReference>
<gene>
    <name evidence="7" type="ordered locus">DvMF_1965</name>
</gene>
<dbReference type="HOGENOM" id="CLU_838679_0_0_7"/>
<dbReference type="PANTHER" id="PTHR22789">
    <property type="entry name" value="FUCULOSE PHOSPHATE ALDOLASE"/>
    <property type="match status" value="1"/>
</dbReference>
<accession>B8DQ44</accession>
<dbReference type="Pfam" id="PF00596">
    <property type="entry name" value="Aldolase_II"/>
    <property type="match status" value="1"/>
</dbReference>
<evidence type="ECO:0000256" key="1">
    <source>
        <dbReference type="ARBA" id="ARBA00022691"/>
    </source>
</evidence>
<dbReference type="GO" id="GO:0046872">
    <property type="term" value="F:metal ion binding"/>
    <property type="evidence" value="ECO:0007669"/>
    <property type="project" value="UniProtKB-KW"/>
</dbReference>
<feature type="region of interest" description="Disordered" evidence="5">
    <location>
        <begin position="134"/>
        <end position="155"/>
    </location>
</feature>
<comment type="similarity">
    <text evidence="4">Belongs to the tRNA methyltransferase O family.</text>
</comment>
<dbReference type="eggNOG" id="COG0235">
    <property type="taxonomic scope" value="Bacteria"/>
</dbReference>
<name>B8DQ44_NITV9</name>
<reference evidence="7" key="1">
    <citation type="submission" date="2008-10" db="EMBL/GenBank/DDBJ databases">
        <title>Complete sequence of Desulfovibrio vulgaris str. 'Miyazaki F'.</title>
        <authorList>
            <person name="Lucas S."/>
            <person name="Copeland A."/>
            <person name="Lapidus A."/>
            <person name="Glavina del Rio T."/>
            <person name="Dalin E."/>
            <person name="Tice H."/>
            <person name="Bruce D."/>
            <person name="Goodwin L."/>
            <person name="Pitluck S."/>
            <person name="Sims D."/>
            <person name="Brettin T."/>
            <person name="Detter J.C."/>
            <person name="Han C."/>
            <person name="Larimer F."/>
            <person name="Land M."/>
            <person name="Hauser L."/>
            <person name="Kyrpides N."/>
            <person name="Mikhailova N."/>
            <person name="Hazen T.C."/>
            <person name="Richardson P."/>
        </authorList>
    </citation>
    <scope>NUCLEOTIDE SEQUENCE</scope>
    <source>
        <strain evidence="7">Miyazaki F</strain>
    </source>
</reference>
<keyword evidence="1" id="KW-0949">S-adenosyl-L-methionine</keyword>
<dbReference type="NCBIfam" id="TIGR00104">
    <property type="entry name" value="tRNA_TsaA"/>
    <property type="match status" value="1"/>
</dbReference>
<dbReference type="GO" id="GO:0005829">
    <property type="term" value="C:cytosol"/>
    <property type="evidence" value="ECO:0007669"/>
    <property type="project" value="TreeGrafter"/>
</dbReference>
<evidence type="ECO:0000256" key="5">
    <source>
        <dbReference type="SAM" id="MobiDB-lite"/>
    </source>
</evidence>
<dbReference type="SUPFAM" id="SSF118196">
    <property type="entry name" value="YaeB-like"/>
    <property type="match status" value="1"/>
</dbReference>
<evidence type="ECO:0000259" key="6">
    <source>
        <dbReference type="PROSITE" id="PS51668"/>
    </source>
</evidence>
<keyword evidence="2" id="KW-0479">Metal-binding</keyword>
<dbReference type="STRING" id="883.DvMF_1965"/>
<dbReference type="PANTHER" id="PTHR22789:SF0">
    <property type="entry name" value="3-OXO-TETRONATE 4-PHOSPHATE DECARBOXYLASE-RELATED"/>
    <property type="match status" value="1"/>
</dbReference>
<feature type="domain" description="TsaA-like" evidence="6">
    <location>
        <begin position="5"/>
        <end position="142"/>
    </location>
</feature>
<dbReference type="Pfam" id="PF01980">
    <property type="entry name" value="TrmO_N"/>
    <property type="match status" value="1"/>
</dbReference>
<evidence type="ECO:0000256" key="3">
    <source>
        <dbReference type="ARBA" id="ARBA00023239"/>
    </source>
</evidence>
<dbReference type="GO" id="GO:0019323">
    <property type="term" value="P:pentose catabolic process"/>
    <property type="evidence" value="ECO:0007669"/>
    <property type="project" value="TreeGrafter"/>
</dbReference>
<dbReference type="GO" id="GO:0016832">
    <property type="term" value="F:aldehyde-lyase activity"/>
    <property type="evidence" value="ECO:0007669"/>
    <property type="project" value="TreeGrafter"/>
</dbReference>
<evidence type="ECO:0000256" key="4">
    <source>
        <dbReference type="ARBA" id="ARBA00033753"/>
    </source>
</evidence>
<evidence type="ECO:0000313" key="7">
    <source>
        <dbReference type="EMBL" id="ACL08908.1"/>
    </source>
</evidence>
<feature type="region of interest" description="Disordered" evidence="5">
    <location>
        <begin position="71"/>
        <end position="91"/>
    </location>
</feature>
<dbReference type="EMBL" id="CP001197">
    <property type="protein sequence ID" value="ACL08908.1"/>
    <property type="molecule type" value="Genomic_DNA"/>
</dbReference>
<protein>
    <submittedName>
        <fullName evidence="7">Class II aldolase/adducin family protein</fullName>
    </submittedName>
</protein>
<dbReference type="eggNOG" id="COG1720">
    <property type="taxonomic scope" value="Bacteria"/>
</dbReference>
<dbReference type="InterPro" id="IPR036413">
    <property type="entry name" value="YaeB-like_sf"/>
</dbReference>
<dbReference type="PROSITE" id="PS51668">
    <property type="entry name" value="TSAA_2"/>
    <property type="match status" value="1"/>
</dbReference>
<dbReference type="Gene3D" id="2.40.30.70">
    <property type="entry name" value="YaeB-like"/>
    <property type="match status" value="1"/>
</dbReference>
<dbReference type="SMART" id="SM01007">
    <property type="entry name" value="Aldolase_II"/>
    <property type="match status" value="1"/>
</dbReference>
<dbReference type="SUPFAM" id="SSF53639">
    <property type="entry name" value="AraD/HMP-PK domain-like"/>
    <property type="match status" value="1"/>
</dbReference>
<dbReference type="Gene3D" id="3.40.225.10">
    <property type="entry name" value="Class II aldolase/adducin N-terminal domain"/>
    <property type="match status" value="1"/>
</dbReference>
<keyword evidence="3" id="KW-0456">Lyase</keyword>